<organism evidence="6 7">
    <name type="scientific">Enterocloster citroniae</name>
    <dbReference type="NCBI Taxonomy" id="358743"/>
    <lineage>
        <taxon>Bacteria</taxon>
        <taxon>Bacillati</taxon>
        <taxon>Bacillota</taxon>
        <taxon>Clostridia</taxon>
        <taxon>Lachnospirales</taxon>
        <taxon>Lachnospiraceae</taxon>
        <taxon>Enterocloster</taxon>
    </lineage>
</organism>
<comment type="caution">
    <text evidence="6">The sequence shown here is derived from an EMBL/GenBank/DDBJ whole genome shotgun (WGS) entry which is preliminary data.</text>
</comment>
<reference evidence="6" key="1">
    <citation type="journal article" date="2021" name="Gut Microbes">
        <title>A synthetic consortium of 100 gut commensals modulates the composition and function in a colon model of the microbiome of elderly subjects.</title>
        <authorList>
            <person name="Perez M."/>
            <person name="Ntemiri A."/>
            <person name="Tan H."/>
            <person name="Harris H.M.B."/>
            <person name="Roager H.M."/>
            <person name="Ribiere C."/>
            <person name="O'Toole P.W."/>
        </authorList>
    </citation>
    <scope>NUCLEOTIDE SEQUENCE</scope>
    <source>
        <strain evidence="6">MCC335</strain>
    </source>
</reference>
<dbReference type="Proteomes" id="UP000708338">
    <property type="component" value="Unassembled WGS sequence"/>
</dbReference>
<evidence type="ECO:0000256" key="2">
    <source>
        <dbReference type="ARBA" id="ARBA00022723"/>
    </source>
</evidence>
<name>A0AA41K7H9_9FIRM</name>
<dbReference type="PANTHER" id="PTHR43498">
    <property type="entry name" value="FERREDOXIN:COB-COM HETERODISULFIDE REDUCTASE SUBUNIT A"/>
    <property type="match status" value="1"/>
</dbReference>
<dbReference type="Pfam" id="PF12831">
    <property type="entry name" value="FAD_oxidored"/>
    <property type="match status" value="1"/>
</dbReference>
<evidence type="ECO:0000313" key="7">
    <source>
        <dbReference type="Proteomes" id="UP000708338"/>
    </source>
</evidence>
<keyword evidence="4" id="KW-0408">Iron</keyword>
<dbReference type="GO" id="GO:0051539">
    <property type="term" value="F:4 iron, 4 sulfur cluster binding"/>
    <property type="evidence" value="ECO:0007669"/>
    <property type="project" value="UniProtKB-KW"/>
</dbReference>
<dbReference type="InterPro" id="IPR036188">
    <property type="entry name" value="FAD/NAD-bd_sf"/>
</dbReference>
<dbReference type="InterPro" id="IPR039650">
    <property type="entry name" value="HdrA-like"/>
</dbReference>
<keyword evidence="3" id="KW-0560">Oxidoreductase</keyword>
<evidence type="ECO:0000256" key="1">
    <source>
        <dbReference type="ARBA" id="ARBA00022485"/>
    </source>
</evidence>
<proteinExistence type="predicted"/>
<evidence type="ECO:0000256" key="3">
    <source>
        <dbReference type="ARBA" id="ARBA00023002"/>
    </source>
</evidence>
<evidence type="ECO:0000256" key="4">
    <source>
        <dbReference type="ARBA" id="ARBA00023004"/>
    </source>
</evidence>
<dbReference type="GO" id="GO:0016491">
    <property type="term" value="F:oxidoreductase activity"/>
    <property type="evidence" value="ECO:0007669"/>
    <property type="project" value="UniProtKB-KW"/>
</dbReference>
<keyword evidence="1" id="KW-0004">4Fe-4S</keyword>
<keyword evidence="5" id="KW-0411">Iron-sulfur</keyword>
<dbReference type="GO" id="GO:0046872">
    <property type="term" value="F:metal ion binding"/>
    <property type="evidence" value="ECO:0007669"/>
    <property type="project" value="UniProtKB-KW"/>
</dbReference>
<protein>
    <submittedName>
        <fullName evidence="6">FAD-dependent oxidoreductase</fullName>
    </submittedName>
</protein>
<dbReference type="EMBL" id="WQPS01000029">
    <property type="protein sequence ID" value="MBT9811480.1"/>
    <property type="molecule type" value="Genomic_DNA"/>
</dbReference>
<dbReference type="RefSeq" id="WP_147329418.1">
    <property type="nucleotide sequence ID" value="NZ_CABJDD010000004.1"/>
</dbReference>
<dbReference type="AlphaFoldDB" id="A0AA41K7H9"/>
<sequence length="486" mass="53760">MKSNLERGGQAKNVKPVKNMDYINVEMRKIPVVATVDVFVAGGGCAGVGAAIAASRDGASVFLAERMFYLGGMMTGGLMSKIAIAPQNLGLATELIKRFDELQGTSFLKSRPEVPIDPEAAKFVLDEIIVRECGVDVRFGTTVTGVVKDGRRIEAVIINSIEGEQAVRARYCIDCTGDGQLGYLAGAQCMKEGGGSYSSSPTLMFRIGGCDLDRTFAYMEENPDLFKQSYTTYERHIMSPEKCRENIKNGVYAHIADFIRFIKLRCEENPDMFSAEEQDMLLRRGILMLNQPAPGHVLLNCTTVAKYIGDSSQEISAAMTDMRRQCHVIYRFVKAFVPGFENSYIMDTASLMGVRESRRIRGDYVFTQEDVENLRRFDDAVCSNHGGVEIHKGSRDGIEIRELGEYDFYDVPYRAIISCDFDNMYMAGRCFSAVHLALSAARNIAYCCALGEAAGAASAQLIKAGKENVRDIDMEQLKKRLEKNIG</sequence>
<evidence type="ECO:0000313" key="6">
    <source>
        <dbReference type="EMBL" id="MBT9811480.1"/>
    </source>
</evidence>
<keyword evidence="2" id="KW-0479">Metal-binding</keyword>
<gene>
    <name evidence="6" type="ORF">GPL26_17820</name>
</gene>
<dbReference type="Gene3D" id="3.50.50.60">
    <property type="entry name" value="FAD/NAD(P)-binding domain"/>
    <property type="match status" value="1"/>
</dbReference>
<accession>A0AA41K7H9</accession>
<evidence type="ECO:0000256" key="5">
    <source>
        <dbReference type="ARBA" id="ARBA00023014"/>
    </source>
</evidence>
<dbReference type="PANTHER" id="PTHR43498:SF1">
    <property type="entry name" value="COB--COM HETERODISULFIDE REDUCTASE IRON-SULFUR SUBUNIT A"/>
    <property type="match status" value="1"/>
</dbReference>
<dbReference type="SUPFAM" id="SSF51905">
    <property type="entry name" value="FAD/NAD(P)-binding domain"/>
    <property type="match status" value="1"/>
</dbReference>